<sequence>MHREMVPSAPSVHELTASYRYSDFGTVSRISLLPITGYQDCPEVSLDIALLPVAHLLNNIKEKIAVARQNCTCPKDGLNQDQSAAIHLYTMEWYPLEKCLYIVLNGTLRSKDRNLLIPWFSYLKLLLTALWKLPPVECTVWRGIKANLADEYQQGEKHTWWNLSSTTPTLTLLESP</sequence>
<dbReference type="Proteomes" id="UP000663874">
    <property type="component" value="Unassembled WGS sequence"/>
</dbReference>
<dbReference type="EMBL" id="CAJOAX010018560">
    <property type="protein sequence ID" value="CAF4182201.1"/>
    <property type="molecule type" value="Genomic_DNA"/>
</dbReference>
<dbReference type="Gene3D" id="3.90.176.10">
    <property type="entry name" value="Toxin ADP-ribosyltransferase, Chain A, domain 1"/>
    <property type="match status" value="1"/>
</dbReference>
<dbReference type="Proteomes" id="UP000663823">
    <property type="component" value="Unassembled WGS sequence"/>
</dbReference>
<comment type="caution">
    <text evidence="2">The sequence shown here is derived from an EMBL/GenBank/DDBJ whole genome shotgun (WGS) entry which is preliminary data.</text>
</comment>
<dbReference type="EMBL" id="CAJOBE010022033">
    <property type="protein sequence ID" value="CAF4247838.1"/>
    <property type="molecule type" value="Genomic_DNA"/>
</dbReference>
<reference evidence="2" key="1">
    <citation type="submission" date="2021-02" db="EMBL/GenBank/DDBJ databases">
        <authorList>
            <person name="Nowell W R."/>
        </authorList>
    </citation>
    <scope>NUCLEOTIDE SEQUENCE</scope>
</reference>
<accession>A0A815WU62</accession>
<dbReference type="EMBL" id="CAJNOU010009791">
    <property type="protein sequence ID" value="CAF1548921.1"/>
    <property type="molecule type" value="Genomic_DNA"/>
</dbReference>
<organism evidence="2 5">
    <name type="scientific">Rotaria sordida</name>
    <dbReference type="NCBI Taxonomy" id="392033"/>
    <lineage>
        <taxon>Eukaryota</taxon>
        <taxon>Metazoa</taxon>
        <taxon>Spiralia</taxon>
        <taxon>Gnathifera</taxon>
        <taxon>Rotifera</taxon>
        <taxon>Eurotatoria</taxon>
        <taxon>Bdelloidea</taxon>
        <taxon>Philodinida</taxon>
        <taxon>Philodinidae</taxon>
        <taxon>Rotaria</taxon>
    </lineage>
</organism>
<dbReference type="Proteomes" id="UP000663889">
    <property type="component" value="Unassembled WGS sequence"/>
</dbReference>
<evidence type="ECO:0000313" key="4">
    <source>
        <dbReference type="EMBL" id="CAF4247838.1"/>
    </source>
</evidence>
<dbReference type="Proteomes" id="UP000663882">
    <property type="component" value="Unassembled WGS sequence"/>
</dbReference>
<dbReference type="AlphaFoldDB" id="A0A815WU62"/>
<evidence type="ECO:0000313" key="2">
    <source>
        <dbReference type="EMBL" id="CAF1548921.1"/>
    </source>
</evidence>
<evidence type="ECO:0000313" key="3">
    <source>
        <dbReference type="EMBL" id="CAF4182201.1"/>
    </source>
</evidence>
<dbReference type="SUPFAM" id="SSF56399">
    <property type="entry name" value="ADP-ribosylation"/>
    <property type="match status" value="1"/>
</dbReference>
<evidence type="ECO:0000313" key="1">
    <source>
        <dbReference type="EMBL" id="CAF1483272.1"/>
    </source>
</evidence>
<name>A0A815WU62_9BILA</name>
<evidence type="ECO:0000313" key="5">
    <source>
        <dbReference type="Proteomes" id="UP000663889"/>
    </source>
</evidence>
<gene>
    <name evidence="4" type="ORF">FNK824_LOCUS38475</name>
    <name evidence="3" type="ORF">OTI717_LOCUS37740</name>
    <name evidence="1" type="ORF">RFH988_LOCUS38085</name>
    <name evidence="2" type="ORF">SEV965_LOCUS38583</name>
</gene>
<protein>
    <submittedName>
        <fullName evidence="2">Uncharacterized protein</fullName>
    </submittedName>
</protein>
<dbReference type="EMBL" id="CAJNOO010008547">
    <property type="protein sequence ID" value="CAF1483272.1"/>
    <property type="molecule type" value="Genomic_DNA"/>
</dbReference>
<feature type="non-terminal residue" evidence="2">
    <location>
        <position position="176"/>
    </location>
</feature>
<proteinExistence type="predicted"/>
<dbReference type="OrthoDB" id="10489876at2759"/>